<evidence type="ECO:0000313" key="2">
    <source>
        <dbReference type="Proteomes" id="UP000054099"/>
    </source>
</evidence>
<dbReference type="Gene3D" id="2.30.110.10">
    <property type="entry name" value="Electron Transport, Fmn-binding Protein, Chain A"/>
    <property type="match status" value="1"/>
</dbReference>
<organism evidence="1 2">
    <name type="scientific">Fictibacillus enclensis</name>
    <dbReference type="NCBI Taxonomy" id="1017270"/>
    <lineage>
        <taxon>Bacteria</taxon>
        <taxon>Bacillati</taxon>
        <taxon>Bacillota</taxon>
        <taxon>Bacilli</taxon>
        <taxon>Bacillales</taxon>
        <taxon>Fictibacillaceae</taxon>
        <taxon>Fictibacillus</taxon>
    </lineage>
</organism>
<dbReference type="SUPFAM" id="SSF50475">
    <property type="entry name" value="FMN-binding split barrel"/>
    <property type="match status" value="1"/>
</dbReference>
<dbReference type="EMBL" id="LNQN01000001">
    <property type="protein sequence ID" value="KSU85200.1"/>
    <property type="molecule type" value="Genomic_DNA"/>
</dbReference>
<proteinExistence type="predicted"/>
<reference evidence="1 2" key="1">
    <citation type="journal article" date="2014" name="Antonie Van Leeuwenhoek">
        <title>Fictibacillus enclensis sp. nov., isolated from marine sediment.</title>
        <authorList>
            <person name="Dastager S.G."/>
            <person name="Mawlankar R."/>
            <person name="Srinivasan K."/>
            <person name="Tang S.K."/>
            <person name="Lee J.C."/>
            <person name="Ramana V.V."/>
            <person name="Shouche Y.S."/>
        </authorList>
    </citation>
    <scope>NUCLEOTIDE SEQUENCE [LARGE SCALE GENOMIC DNA]</scope>
    <source>
        <strain evidence="1 2">NIO-1003</strain>
    </source>
</reference>
<sequence>MDFFERTCRSLGLSDELYELLNGENLENKQHEAMLLMTVTEDGWPHNAMVSAGEVVALDKENLRLALWPGTTTTKNCIRTRKATLVAVYKGRVHYTRLAVSPLGILEGTKHPLERFSAKIEFYKEDQAKYADITSGIQISLKDPSAVLSRWKETIQETLR</sequence>
<keyword evidence="2" id="KW-1185">Reference proteome</keyword>
<dbReference type="Proteomes" id="UP000054099">
    <property type="component" value="Unassembled WGS sequence"/>
</dbReference>
<protein>
    <recommendedName>
        <fullName evidence="3">Pyridoxamine 5'-phosphate oxidase putative domain-containing protein</fullName>
    </recommendedName>
</protein>
<dbReference type="AlphaFoldDB" id="A0A0V8JEX0"/>
<evidence type="ECO:0000313" key="1">
    <source>
        <dbReference type="EMBL" id="KSU85200.1"/>
    </source>
</evidence>
<gene>
    <name evidence="1" type="ORF">AS030_06715</name>
</gene>
<accession>A0A0V8JEX0</accession>
<evidence type="ECO:0008006" key="3">
    <source>
        <dbReference type="Google" id="ProtNLM"/>
    </source>
</evidence>
<dbReference type="InterPro" id="IPR012349">
    <property type="entry name" value="Split_barrel_FMN-bd"/>
</dbReference>
<name>A0A0V8JEX0_9BACL</name>
<comment type="caution">
    <text evidence="1">The sequence shown here is derived from an EMBL/GenBank/DDBJ whole genome shotgun (WGS) entry which is preliminary data.</text>
</comment>